<dbReference type="Proteomes" id="UP001634394">
    <property type="component" value="Unassembled WGS sequence"/>
</dbReference>
<dbReference type="AlphaFoldDB" id="A0ABD3X1L9"/>
<evidence type="ECO:0000256" key="3">
    <source>
        <dbReference type="ARBA" id="ARBA00022840"/>
    </source>
</evidence>
<comment type="similarity">
    <text evidence="1">Belongs to the heat shock protein 70 family.</text>
</comment>
<keyword evidence="2" id="KW-0547">Nucleotide-binding</keyword>
<gene>
    <name evidence="4" type="ORF">ACJMK2_032354</name>
</gene>
<organism evidence="4 5">
    <name type="scientific">Sinanodonta woodiana</name>
    <name type="common">Chinese pond mussel</name>
    <name type="synonym">Anodonta woodiana</name>
    <dbReference type="NCBI Taxonomy" id="1069815"/>
    <lineage>
        <taxon>Eukaryota</taxon>
        <taxon>Metazoa</taxon>
        <taxon>Spiralia</taxon>
        <taxon>Lophotrochozoa</taxon>
        <taxon>Mollusca</taxon>
        <taxon>Bivalvia</taxon>
        <taxon>Autobranchia</taxon>
        <taxon>Heteroconchia</taxon>
        <taxon>Palaeoheterodonta</taxon>
        <taxon>Unionida</taxon>
        <taxon>Unionoidea</taxon>
        <taxon>Unionidae</taxon>
        <taxon>Unioninae</taxon>
        <taxon>Sinanodonta</taxon>
    </lineage>
</organism>
<dbReference type="EMBL" id="JBJQND010000004">
    <property type="protein sequence ID" value="KAL3880085.1"/>
    <property type="molecule type" value="Genomic_DNA"/>
</dbReference>
<evidence type="ECO:0000256" key="1">
    <source>
        <dbReference type="ARBA" id="ARBA00007381"/>
    </source>
</evidence>
<proteinExistence type="inferred from homology"/>
<evidence type="ECO:0000256" key="2">
    <source>
        <dbReference type="ARBA" id="ARBA00022741"/>
    </source>
</evidence>
<dbReference type="GO" id="GO:0005524">
    <property type="term" value="F:ATP binding"/>
    <property type="evidence" value="ECO:0007669"/>
    <property type="project" value="UniProtKB-KW"/>
</dbReference>
<dbReference type="Pfam" id="PF00012">
    <property type="entry name" value="HSP70"/>
    <property type="match status" value="1"/>
</dbReference>
<protein>
    <submittedName>
        <fullName evidence="4">Uncharacterized protein</fullName>
    </submittedName>
</protein>
<keyword evidence="3" id="KW-0067">ATP-binding</keyword>
<evidence type="ECO:0000313" key="5">
    <source>
        <dbReference type="Proteomes" id="UP001634394"/>
    </source>
</evidence>
<sequence length="594" mass="67203">MQAAASDRPRLMVAAIDFGTTFSSWAYSFNNDPGRMFCKNWNSDQYISMKAPTTILFQPDGKTFEAFGYEAENSYAKIGEESEEALNSWYYYRQFKMKLYNGKITRDLEIQDEKGHTLPAIQVFTAAIRYLKDDLLKEGRQGMMDGDLKESDVDWVITVPAIWDDPAKQFMREAAIGAGISSERMTISLEPEAASLFCKENRLQKRLPSWSDDVVLGAFQPGEKYIVIDFGGGTVDITVHEVLESGDLRELHRASGGAWGGTTIDMAFEQRILGSIFGEEILREFRSAFLYDYLSLFRDFEVKKRKIQPSKNSDFSKTTPDNFVIALPVILTELLEEKTGLGLDDVIAQSKYSDQIKMIRGNKLKVESSLMAELFSDAVNNIVRHLNDLLCNSHLSHIKTILMVGGLAESPCVQHNLKKFFPQMNIIVPPEPSLAVLKGAVLFGHKPKSIVERVSRYTYGTSITELFDHRKHPLEKFYQLEDRQICRDIFDIWVSSGDAIKCGNFSIKDVYYSSHPDDEYINVRIFASTQKAPRFVTDDGCIMLGKANIELNMGVPYHERKVEVEVTFGDTELHLKAREVATGKLTRASFDLIG</sequence>
<comment type="caution">
    <text evidence="4">The sequence shown here is derived from an EMBL/GenBank/DDBJ whole genome shotgun (WGS) entry which is preliminary data.</text>
</comment>
<reference evidence="4 5" key="1">
    <citation type="submission" date="2024-11" db="EMBL/GenBank/DDBJ databases">
        <title>Chromosome-level genome assembly of the freshwater bivalve Anodonta woodiana.</title>
        <authorList>
            <person name="Chen X."/>
        </authorList>
    </citation>
    <scope>NUCLEOTIDE SEQUENCE [LARGE SCALE GENOMIC DNA]</scope>
    <source>
        <strain evidence="4">MN2024</strain>
        <tissue evidence="4">Gills</tissue>
    </source>
</reference>
<dbReference type="SUPFAM" id="SSF53067">
    <property type="entry name" value="Actin-like ATPase domain"/>
    <property type="match status" value="2"/>
</dbReference>
<accession>A0ABD3X1L9</accession>
<dbReference type="Gene3D" id="3.30.420.40">
    <property type="match status" value="2"/>
</dbReference>
<dbReference type="InterPro" id="IPR013126">
    <property type="entry name" value="Hsp_70_fam"/>
</dbReference>
<name>A0ABD3X1L9_SINWO</name>
<keyword evidence="5" id="KW-1185">Reference proteome</keyword>
<dbReference type="InterPro" id="IPR043129">
    <property type="entry name" value="ATPase_NBD"/>
</dbReference>
<dbReference type="PANTHER" id="PTHR14187:SF46">
    <property type="entry name" value="HEAT SHOCK 70 KDA PROTEIN 12A"/>
    <property type="match status" value="1"/>
</dbReference>
<dbReference type="CDD" id="cd10229">
    <property type="entry name" value="ASKHA_NBD_HSP70_HSPA12"/>
    <property type="match status" value="1"/>
</dbReference>
<evidence type="ECO:0000313" key="4">
    <source>
        <dbReference type="EMBL" id="KAL3880085.1"/>
    </source>
</evidence>
<dbReference type="PANTHER" id="PTHR14187">
    <property type="entry name" value="ALPHA KINASE/ELONGATION FACTOR 2 KINASE"/>
    <property type="match status" value="1"/>
</dbReference>